<evidence type="ECO:0000313" key="4">
    <source>
        <dbReference type="Proteomes" id="UP000825935"/>
    </source>
</evidence>
<dbReference type="AlphaFoldDB" id="A0A8T2SKF9"/>
<reference evidence="3" key="1">
    <citation type="submission" date="2021-08" db="EMBL/GenBank/DDBJ databases">
        <title>WGS assembly of Ceratopteris richardii.</title>
        <authorList>
            <person name="Marchant D.B."/>
            <person name="Chen G."/>
            <person name="Jenkins J."/>
            <person name="Shu S."/>
            <person name="Leebens-Mack J."/>
            <person name="Grimwood J."/>
            <person name="Schmutz J."/>
            <person name="Soltis P."/>
            <person name="Soltis D."/>
            <person name="Chen Z.-H."/>
        </authorList>
    </citation>
    <scope>NUCLEOTIDE SEQUENCE</scope>
    <source>
        <strain evidence="3">Whitten #5841</strain>
        <tissue evidence="3">Leaf</tissue>
    </source>
</reference>
<evidence type="ECO:0000256" key="1">
    <source>
        <dbReference type="SAM" id="Phobius"/>
    </source>
</evidence>
<gene>
    <name evidence="3" type="ORF">KP509_20G086000</name>
</gene>
<name>A0A8T2SKF9_CERRI</name>
<organism evidence="3 4">
    <name type="scientific">Ceratopteris richardii</name>
    <name type="common">Triangle waterfern</name>
    <dbReference type="NCBI Taxonomy" id="49495"/>
    <lineage>
        <taxon>Eukaryota</taxon>
        <taxon>Viridiplantae</taxon>
        <taxon>Streptophyta</taxon>
        <taxon>Embryophyta</taxon>
        <taxon>Tracheophyta</taxon>
        <taxon>Polypodiopsida</taxon>
        <taxon>Polypodiidae</taxon>
        <taxon>Polypodiales</taxon>
        <taxon>Pteridineae</taxon>
        <taxon>Pteridaceae</taxon>
        <taxon>Parkerioideae</taxon>
        <taxon>Ceratopteris</taxon>
    </lineage>
</organism>
<accession>A0A8T2SKF9</accession>
<keyword evidence="1" id="KW-1133">Transmembrane helix</keyword>
<keyword evidence="4" id="KW-1185">Reference proteome</keyword>
<protein>
    <submittedName>
        <fullName evidence="3">Uncharacterized protein</fullName>
    </submittedName>
</protein>
<sequence length="72" mass="8215">MVACTAFSFYPLSVLAFLINASIDSLTVCVSYFSLPSSYFLRLILRDKYGEHKDLLQPNNSLCQYKDELRAI</sequence>
<evidence type="ECO:0000313" key="3">
    <source>
        <dbReference type="EMBL" id="KAH7332414.1"/>
    </source>
</evidence>
<feature type="transmembrane region" description="Helical" evidence="1">
    <location>
        <begin position="12"/>
        <end position="35"/>
    </location>
</feature>
<keyword evidence="1" id="KW-0812">Transmembrane</keyword>
<dbReference type="Proteomes" id="UP000825935">
    <property type="component" value="Chromosome 20"/>
</dbReference>
<keyword evidence="1" id="KW-0472">Membrane</keyword>
<comment type="caution">
    <text evidence="3">The sequence shown here is derived from an EMBL/GenBank/DDBJ whole genome shotgun (WGS) entry which is preliminary data.</text>
</comment>
<evidence type="ECO:0000256" key="2">
    <source>
        <dbReference type="SAM" id="SignalP"/>
    </source>
</evidence>
<feature type="signal peptide" evidence="2">
    <location>
        <begin position="1"/>
        <end position="16"/>
    </location>
</feature>
<dbReference type="EMBL" id="CM035425">
    <property type="protein sequence ID" value="KAH7332414.1"/>
    <property type="molecule type" value="Genomic_DNA"/>
</dbReference>
<feature type="chain" id="PRO_5035861142" evidence="2">
    <location>
        <begin position="17"/>
        <end position="72"/>
    </location>
</feature>
<keyword evidence="2" id="KW-0732">Signal</keyword>
<proteinExistence type="predicted"/>